<comment type="caution">
    <text evidence="1">The sequence shown here is derived from an EMBL/GenBank/DDBJ whole genome shotgun (WGS) entry which is preliminary data.</text>
</comment>
<name>A0A812PVR3_SYMPI</name>
<reference evidence="1" key="1">
    <citation type="submission" date="2021-02" db="EMBL/GenBank/DDBJ databases">
        <authorList>
            <person name="Dougan E. K."/>
            <person name="Rhodes N."/>
            <person name="Thang M."/>
            <person name="Chan C."/>
        </authorList>
    </citation>
    <scope>NUCLEOTIDE SEQUENCE</scope>
</reference>
<protein>
    <submittedName>
        <fullName evidence="1">Uncharacterized protein</fullName>
    </submittedName>
</protein>
<dbReference type="OrthoDB" id="429722at2759"/>
<dbReference type="AlphaFoldDB" id="A0A812PVR3"/>
<dbReference type="Proteomes" id="UP000649617">
    <property type="component" value="Unassembled WGS sequence"/>
</dbReference>
<dbReference type="EMBL" id="CAJNIZ010014465">
    <property type="protein sequence ID" value="CAE7362455.1"/>
    <property type="molecule type" value="Genomic_DNA"/>
</dbReference>
<gene>
    <name evidence="1" type="ORF">SPIL2461_LOCUS8702</name>
</gene>
<sequence length="147" mass="17138">MIWVANHPPLTLFNRSKIWTAPLLGARGWEHTNKFIKNDWHAIVPRHLANAYWGRWSLIRHGLAPWTPMSEPGELLAAVLAVLEVPTGQFDAIFCLENCHAWACQFKSWFSPEMRLSRWRWPDSRQRLTSIALALERGELRWARDGQ</sequence>
<proteinExistence type="predicted"/>
<evidence type="ECO:0000313" key="1">
    <source>
        <dbReference type="EMBL" id="CAE7362455.1"/>
    </source>
</evidence>
<keyword evidence="2" id="KW-1185">Reference proteome</keyword>
<accession>A0A812PVR3</accession>
<feature type="non-terminal residue" evidence="1">
    <location>
        <position position="147"/>
    </location>
</feature>
<organism evidence="1 2">
    <name type="scientific">Symbiodinium pilosum</name>
    <name type="common">Dinoflagellate</name>
    <dbReference type="NCBI Taxonomy" id="2952"/>
    <lineage>
        <taxon>Eukaryota</taxon>
        <taxon>Sar</taxon>
        <taxon>Alveolata</taxon>
        <taxon>Dinophyceae</taxon>
        <taxon>Suessiales</taxon>
        <taxon>Symbiodiniaceae</taxon>
        <taxon>Symbiodinium</taxon>
    </lineage>
</organism>
<evidence type="ECO:0000313" key="2">
    <source>
        <dbReference type="Proteomes" id="UP000649617"/>
    </source>
</evidence>